<dbReference type="AlphaFoldDB" id="A0A4P6FDG5"/>
<dbReference type="InterPro" id="IPR035906">
    <property type="entry name" value="MetI-like_sf"/>
</dbReference>
<dbReference type="Proteomes" id="UP000291259">
    <property type="component" value="Chromosome"/>
</dbReference>
<dbReference type="EMBL" id="CP035491">
    <property type="protein sequence ID" value="QAY74162.1"/>
    <property type="molecule type" value="Genomic_DNA"/>
</dbReference>
<comment type="subcellular location">
    <subcellularLocation>
        <location evidence="6">Cell membrane</location>
        <topology evidence="6">Multi-pass membrane protein</topology>
    </subcellularLocation>
    <subcellularLocation>
        <location evidence="1">Membrane</location>
        <topology evidence="1">Multi-pass membrane protein</topology>
    </subcellularLocation>
</comment>
<dbReference type="OrthoDB" id="5244012at2"/>
<dbReference type="GO" id="GO:0031460">
    <property type="term" value="P:glycine betaine transport"/>
    <property type="evidence" value="ECO:0007669"/>
    <property type="project" value="TreeGrafter"/>
</dbReference>
<feature type="transmembrane region" description="Helical" evidence="6">
    <location>
        <begin position="61"/>
        <end position="84"/>
    </location>
</feature>
<reference evidence="9 10" key="1">
    <citation type="submission" date="2019-01" db="EMBL/GenBank/DDBJ databases">
        <title>Genome sequencing of strain FW100M-8.</title>
        <authorList>
            <person name="Heo J."/>
            <person name="Kim S.-J."/>
            <person name="Kim J.-S."/>
            <person name="Hong S.-B."/>
            <person name="Kwon S.-W."/>
        </authorList>
    </citation>
    <scope>NUCLEOTIDE SEQUENCE [LARGE SCALE GENOMIC DNA]</scope>
    <source>
        <strain evidence="9 10">FW100M-8</strain>
    </source>
</reference>
<keyword evidence="10" id="KW-1185">Reference proteome</keyword>
<keyword evidence="3 6" id="KW-0812">Transmembrane</keyword>
<evidence type="ECO:0000256" key="6">
    <source>
        <dbReference type="RuleBase" id="RU363032"/>
    </source>
</evidence>
<feature type="region of interest" description="Disordered" evidence="7">
    <location>
        <begin position="224"/>
        <end position="244"/>
    </location>
</feature>
<dbReference type="PANTHER" id="PTHR30177:SF33">
    <property type="entry name" value="POSSIBLE OSMOPROTECTANT (GLYCINE BETAINE_CARNITINE_CHOLINE_L-PROLINE) TRANSPORT INTEGRAL MEMBRANE PROTEIN ABC TRANSPORTER PROZ"/>
    <property type="match status" value="1"/>
</dbReference>
<dbReference type="Pfam" id="PF00528">
    <property type="entry name" value="BPD_transp_1"/>
    <property type="match status" value="1"/>
</dbReference>
<evidence type="ECO:0000256" key="1">
    <source>
        <dbReference type="ARBA" id="ARBA00004141"/>
    </source>
</evidence>
<dbReference type="InterPro" id="IPR000515">
    <property type="entry name" value="MetI-like"/>
</dbReference>
<evidence type="ECO:0000256" key="5">
    <source>
        <dbReference type="ARBA" id="ARBA00023136"/>
    </source>
</evidence>
<feature type="domain" description="ABC transmembrane type-1" evidence="8">
    <location>
        <begin position="31"/>
        <end position="206"/>
    </location>
</feature>
<dbReference type="PANTHER" id="PTHR30177">
    <property type="entry name" value="GLYCINE BETAINE/L-PROLINE TRANSPORT SYSTEM PERMEASE PROTEIN PROW"/>
    <property type="match status" value="1"/>
</dbReference>
<evidence type="ECO:0000256" key="2">
    <source>
        <dbReference type="ARBA" id="ARBA00022448"/>
    </source>
</evidence>
<keyword evidence="4 6" id="KW-1133">Transmembrane helix</keyword>
<gene>
    <name evidence="9" type="ORF">ET445_13305</name>
</gene>
<dbReference type="CDD" id="cd06261">
    <property type="entry name" value="TM_PBP2"/>
    <property type="match status" value="1"/>
</dbReference>
<dbReference type="GO" id="GO:0005886">
    <property type="term" value="C:plasma membrane"/>
    <property type="evidence" value="ECO:0007669"/>
    <property type="project" value="UniProtKB-SubCell"/>
</dbReference>
<dbReference type="RefSeq" id="WP_129191709.1">
    <property type="nucleotide sequence ID" value="NZ_CP035491.1"/>
</dbReference>
<evidence type="ECO:0000259" key="8">
    <source>
        <dbReference type="PROSITE" id="PS50928"/>
    </source>
</evidence>
<keyword evidence="2 6" id="KW-0813">Transport</keyword>
<evidence type="ECO:0000256" key="3">
    <source>
        <dbReference type="ARBA" id="ARBA00022692"/>
    </source>
</evidence>
<feature type="transmembrane region" description="Helical" evidence="6">
    <location>
        <begin position="158"/>
        <end position="178"/>
    </location>
</feature>
<dbReference type="KEGG" id="agf:ET445_13305"/>
<feature type="transmembrane region" description="Helical" evidence="6">
    <location>
        <begin position="27"/>
        <end position="49"/>
    </location>
</feature>
<dbReference type="GO" id="GO:0055085">
    <property type="term" value="P:transmembrane transport"/>
    <property type="evidence" value="ECO:0007669"/>
    <property type="project" value="InterPro"/>
</dbReference>
<proteinExistence type="inferred from homology"/>
<dbReference type="PROSITE" id="PS50928">
    <property type="entry name" value="ABC_TM1"/>
    <property type="match status" value="1"/>
</dbReference>
<sequence length="244" mass="24966">MNNLTEAIAWLVDPANWGGADGIGARLWFHLWFSLAVVAGASVIGLPIGAFVGHTGRGREAAVSVSGALRALPTLGVLTLFGLALGVVLIAPYLALVILAIPSVLAGAYAGIGGVDRRTVDAARGMGMTEFQIVLRVETPLALPTIIGGIRAAVLQVVATATLAAYVGGGGLGTYILLGQATRDYPLMLAASILVVALALALEGLFALAQRLVVPEGVRLGRTTGSARVRSRSTQQARPRTAVG</sequence>
<evidence type="ECO:0000313" key="10">
    <source>
        <dbReference type="Proteomes" id="UP000291259"/>
    </source>
</evidence>
<dbReference type="Gene3D" id="1.10.3720.10">
    <property type="entry name" value="MetI-like"/>
    <property type="match status" value="1"/>
</dbReference>
<keyword evidence="5 6" id="KW-0472">Membrane</keyword>
<evidence type="ECO:0000256" key="7">
    <source>
        <dbReference type="SAM" id="MobiDB-lite"/>
    </source>
</evidence>
<name>A0A4P6FDG5_9MICO</name>
<organism evidence="9 10">
    <name type="scientific">Agromyces protaetiae</name>
    <dbReference type="NCBI Taxonomy" id="2509455"/>
    <lineage>
        <taxon>Bacteria</taxon>
        <taxon>Bacillati</taxon>
        <taxon>Actinomycetota</taxon>
        <taxon>Actinomycetes</taxon>
        <taxon>Micrococcales</taxon>
        <taxon>Microbacteriaceae</taxon>
        <taxon>Agromyces</taxon>
    </lineage>
</organism>
<feature type="transmembrane region" description="Helical" evidence="6">
    <location>
        <begin position="185"/>
        <end position="209"/>
    </location>
</feature>
<comment type="similarity">
    <text evidence="6">Belongs to the binding-protein-dependent transport system permease family.</text>
</comment>
<accession>A0A4P6FDG5</accession>
<feature type="transmembrane region" description="Helical" evidence="6">
    <location>
        <begin position="90"/>
        <end position="112"/>
    </location>
</feature>
<dbReference type="SUPFAM" id="SSF161098">
    <property type="entry name" value="MetI-like"/>
    <property type="match status" value="1"/>
</dbReference>
<evidence type="ECO:0000256" key="4">
    <source>
        <dbReference type="ARBA" id="ARBA00022989"/>
    </source>
</evidence>
<dbReference type="InterPro" id="IPR051204">
    <property type="entry name" value="ABC_transp_perm/SBD"/>
</dbReference>
<evidence type="ECO:0000313" key="9">
    <source>
        <dbReference type="EMBL" id="QAY74162.1"/>
    </source>
</evidence>
<protein>
    <submittedName>
        <fullName evidence="9">ABC transporter permease</fullName>
    </submittedName>
</protein>